<comment type="caution">
    <text evidence="2">The sequence shown here is derived from an EMBL/GenBank/DDBJ whole genome shotgun (WGS) entry which is preliminary data.</text>
</comment>
<evidence type="ECO:0000313" key="3">
    <source>
        <dbReference type="Proteomes" id="UP001353858"/>
    </source>
</evidence>
<proteinExistence type="predicted"/>
<evidence type="ECO:0000256" key="1">
    <source>
        <dbReference type="SAM" id="MobiDB-lite"/>
    </source>
</evidence>
<gene>
    <name evidence="2" type="ORF">RN001_000402</name>
</gene>
<dbReference type="Proteomes" id="UP001353858">
    <property type="component" value="Unassembled WGS sequence"/>
</dbReference>
<feature type="compositionally biased region" description="Basic and acidic residues" evidence="1">
    <location>
        <begin position="38"/>
        <end position="47"/>
    </location>
</feature>
<organism evidence="2 3">
    <name type="scientific">Aquatica leii</name>
    <dbReference type="NCBI Taxonomy" id="1421715"/>
    <lineage>
        <taxon>Eukaryota</taxon>
        <taxon>Metazoa</taxon>
        <taxon>Ecdysozoa</taxon>
        <taxon>Arthropoda</taxon>
        <taxon>Hexapoda</taxon>
        <taxon>Insecta</taxon>
        <taxon>Pterygota</taxon>
        <taxon>Neoptera</taxon>
        <taxon>Endopterygota</taxon>
        <taxon>Coleoptera</taxon>
        <taxon>Polyphaga</taxon>
        <taxon>Elateriformia</taxon>
        <taxon>Elateroidea</taxon>
        <taxon>Lampyridae</taxon>
        <taxon>Luciolinae</taxon>
        <taxon>Aquatica</taxon>
    </lineage>
</organism>
<dbReference type="AlphaFoldDB" id="A0AAN7SC74"/>
<feature type="compositionally biased region" description="Acidic residues" evidence="1">
    <location>
        <begin position="51"/>
        <end position="68"/>
    </location>
</feature>
<protein>
    <submittedName>
        <fullName evidence="2">Uncharacterized protein</fullName>
    </submittedName>
</protein>
<name>A0AAN7SC74_9COLE</name>
<reference evidence="3" key="1">
    <citation type="submission" date="2023-01" db="EMBL/GenBank/DDBJ databases">
        <title>Key to firefly adult light organ development and bioluminescence: homeobox transcription factors regulate luciferase expression and transportation to peroxisome.</title>
        <authorList>
            <person name="Fu X."/>
        </authorList>
    </citation>
    <scope>NUCLEOTIDE SEQUENCE [LARGE SCALE GENOMIC DNA]</scope>
</reference>
<evidence type="ECO:0000313" key="2">
    <source>
        <dbReference type="EMBL" id="KAK4884131.1"/>
    </source>
</evidence>
<feature type="region of interest" description="Disordered" evidence="1">
    <location>
        <begin position="35"/>
        <end position="72"/>
    </location>
</feature>
<sequence length="301" mass="33414">MAGVSGNRDILTHDELNAIVQDIIDNGFSACSEFSDDLSEHSDHDTNSDVEIGDTSDDESGDELDQVDDGNGNKTYFYGKNKFKWATTPPANSKTRASNIVTHLPGVRGKARLTKPSTPVQSWECLIDAEELWHKLPRSIFAPIMSKTWENIDPVIIKHGFQKTGIFPFCKTVIPIETYEPQAYKRWCSFKENQANQAVSTDIVTYKAPTAIVPTTVTIAAEENLPIPSTSKVSVSEVVVSTPSTNQKKTFKELLLEQIKQTPKITTGRKRICVGAEVITSEDAIARLEEIKNQRLKKTSK</sequence>
<keyword evidence="3" id="KW-1185">Reference proteome</keyword>
<accession>A0AAN7SC74</accession>
<dbReference type="EMBL" id="JARPUR010000001">
    <property type="protein sequence ID" value="KAK4884131.1"/>
    <property type="molecule type" value="Genomic_DNA"/>
</dbReference>